<comment type="caution">
    <text evidence="1">The sequence shown here is derived from an EMBL/GenBank/DDBJ whole genome shotgun (WGS) entry which is preliminary data.</text>
</comment>
<sequence length="88" mass="10444">MFRSSFFLSLSPNSGVFLVATEFKRWLMRLRKKRALMISLLRKMMNDSLRKIAEWKSIEEKSNAHLRDLADWNSKLKKHDRDASKSSK</sequence>
<protein>
    <submittedName>
        <fullName evidence="1">Uncharacterized protein</fullName>
    </submittedName>
</protein>
<proteinExistence type="predicted"/>
<name>A0A565BG12_9BRAS</name>
<organism evidence="1 2">
    <name type="scientific">Arabis nemorensis</name>
    <dbReference type="NCBI Taxonomy" id="586526"/>
    <lineage>
        <taxon>Eukaryota</taxon>
        <taxon>Viridiplantae</taxon>
        <taxon>Streptophyta</taxon>
        <taxon>Embryophyta</taxon>
        <taxon>Tracheophyta</taxon>
        <taxon>Spermatophyta</taxon>
        <taxon>Magnoliopsida</taxon>
        <taxon>eudicotyledons</taxon>
        <taxon>Gunneridae</taxon>
        <taxon>Pentapetalae</taxon>
        <taxon>rosids</taxon>
        <taxon>malvids</taxon>
        <taxon>Brassicales</taxon>
        <taxon>Brassicaceae</taxon>
        <taxon>Arabideae</taxon>
        <taxon>Arabis</taxon>
    </lineage>
</organism>
<dbReference type="AlphaFoldDB" id="A0A565BG12"/>
<keyword evidence="2" id="KW-1185">Reference proteome</keyword>
<evidence type="ECO:0000313" key="2">
    <source>
        <dbReference type="Proteomes" id="UP000489600"/>
    </source>
</evidence>
<evidence type="ECO:0000313" key="1">
    <source>
        <dbReference type="EMBL" id="VVA99806.1"/>
    </source>
</evidence>
<gene>
    <name evidence="1" type="ORF">ANE_LOCUS10251</name>
</gene>
<dbReference type="Proteomes" id="UP000489600">
    <property type="component" value="Unassembled WGS sequence"/>
</dbReference>
<accession>A0A565BG12</accession>
<reference evidence="1" key="1">
    <citation type="submission" date="2019-07" db="EMBL/GenBank/DDBJ databases">
        <authorList>
            <person name="Dittberner H."/>
        </authorList>
    </citation>
    <scope>NUCLEOTIDE SEQUENCE [LARGE SCALE GENOMIC DNA]</scope>
</reference>
<dbReference type="EMBL" id="CABITT030000003">
    <property type="protein sequence ID" value="VVA99806.1"/>
    <property type="molecule type" value="Genomic_DNA"/>
</dbReference>